<reference evidence="2 3" key="1">
    <citation type="submission" date="2017-06" db="EMBL/GenBank/DDBJ databases">
        <title>Genome sequencing of cyanobaciteial culture collection at National Institute for Environmental Studies (NIES).</title>
        <authorList>
            <person name="Hirose Y."/>
            <person name="Shimura Y."/>
            <person name="Fujisawa T."/>
            <person name="Nakamura Y."/>
            <person name="Kawachi M."/>
        </authorList>
    </citation>
    <scope>NUCLEOTIDE SEQUENCE [LARGE SCALE GENOMIC DNA]</scope>
    <source>
        <strain evidence="2 3">NIES-267</strain>
    </source>
</reference>
<gene>
    <name evidence="2" type="ORF">NIES267_59320</name>
</gene>
<evidence type="ECO:0000313" key="2">
    <source>
        <dbReference type="EMBL" id="BAY86424.1"/>
    </source>
</evidence>
<feature type="domain" description="HNH nuclease" evidence="1">
    <location>
        <begin position="248"/>
        <end position="295"/>
    </location>
</feature>
<dbReference type="Gene3D" id="1.10.30.50">
    <property type="match status" value="1"/>
</dbReference>
<accession>A0A1Z4LYZ0</accession>
<dbReference type="AlphaFoldDB" id="A0A1Z4LYZ0"/>
<keyword evidence="3" id="KW-1185">Reference proteome</keyword>
<name>A0A1Z4LYZ0_9CYAN</name>
<protein>
    <recommendedName>
        <fullName evidence="1">HNH nuclease domain-containing protein</fullName>
    </recommendedName>
</protein>
<sequence length="375" mass="44088">MYSLPNDDSLDISALSRIFESTTNSYKYLYFLSLLDILKRKNFDVVSPISFQDIIVEMLANAWYSHNYFKLSFGTQDKIANKLDFLELEITQPILKFKDTDKKLLRTAIRNQNIVDIVAFISNYVPYRLIRPFFTEDTRGFKDYDVNPAIITLSKNKFDDEKPLYCFNAQKQKDCNAIILHPDWISYFKTNYVIVRGWASWEWLKYMQQRNPMTPNVINKLFMPQQRDSLSKQSKYWKTVLTYQEIKCIYSEVQLNTNEISLDHYLPWSFVAHDQLWNLIPTTPSVNSSKSNKLPSKKYFFSFVKLQHSGLSVSNNNLSKNSWLKYTESFMSDLKMNQPDDLLNLEILTNAYESNLQPLITLASNQGFSTNWVYV</sequence>
<proteinExistence type="predicted"/>
<dbReference type="EMBL" id="AP018227">
    <property type="protein sequence ID" value="BAY86424.1"/>
    <property type="molecule type" value="Genomic_DNA"/>
</dbReference>
<organism evidence="2 3">
    <name type="scientific">Calothrix parasitica NIES-267</name>
    <dbReference type="NCBI Taxonomy" id="1973488"/>
    <lineage>
        <taxon>Bacteria</taxon>
        <taxon>Bacillati</taxon>
        <taxon>Cyanobacteriota</taxon>
        <taxon>Cyanophyceae</taxon>
        <taxon>Nostocales</taxon>
        <taxon>Calotrichaceae</taxon>
        <taxon>Calothrix</taxon>
    </lineage>
</organism>
<dbReference type="Pfam" id="PF13395">
    <property type="entry name" value="HNH_4"/>
    <property type="match status" value="1"/>
</dbReference>
<evidence type="ECO:0000259" key="1">
    <source>
        <dbReference type="Pfam" id="PF13395"/>
    </source>
</evidence>
<evidence type="ECO:0000313" key="3">
    <source>
        <dbReference type="Proteomes" id="UP000218418"/>
    </source>
</evidence>
<dbReference type="InterPro" id="IPR003615">
    <property type="entry name" value="HNH_nuc"/>
</dbReference>
<dbReference type="Proteomes" id="UP000218418">
    <property type="component" value="Chromosome"/>
</dbReference>
<dbReference type="OrthoDB" id="532186at2"/>